<dbReference type="SMART" id="SM00612">
    <property type="entry name" value="Kelch"/>
    <property type="match status" value="4"/>
</dbReference>
<dbReference type="SUPFAM" id="SSF55486">
    <property type="entry name" value="Metalloproteases ('zincins'), catalytic domain"/>
    <property type="match status" value="1"/>
</dbReference>
<evidence type="ECO:0000313" key="14">
    <source>
        <dbReference type="Proteomes" id="UP000663832"/>
    </source>
</evidence>
<sequence length="898" mass="98713">MNIVQYIYIRKYEKVTIDPNESWIDMTNVAVFAGWIIVIIIANVCAIPTVEDAPGNKQNLEQILDVIEGDIIPTPTFRKARGLVGIGNNVRWTDGIVPYEFISGYTVEQQAEIVTRMRKLENLVAINNSRCIQFRPKVSGDLYYLKIQNGADCRSMIGQTGGGLMLAYPLCFDDGRTFHELLHTLGFYHEQSRSDRDSYVRLYPENMQTGMDQQYLVYNNPVADTFNSSYDYASVMHYGRYDYSKNNLSTMEPIQSNIKIGQRYNLSNGDIQLIRRYYNCLSNGPTLPPFTVPIKPAFGYLTTSTYSSELTKQNLMYTRNGSSSGNYYYELIKITVSAAGVYFFQCNSNIDTFAYLYSQAFNPLNPVANLYFGLDDENAERWEFSFQLTFPTAGATFLVVTTYSPSVTGPFSIVASGNTTVTFNRTVGTAQPTSTTSTTTKPTSTTTMPTTSTTSTTTMTTTSTTTKPITSTTSTTTKPTTSTTSTTTMTTTSTTTKPTTSTTTKPITSTTSTTTKPTTSTTSTTTMTTTSTTTKPTTSTTPTTTVTTITTTNSTFNIGRWSTTGSLSIGRVGHTSTLLSDKRVITIGGKDGYTVELYNSATRTWSRGTSMNNGRMYFTATLLPDGRLFVVGGWYYSDGYSKTAEIYNPVSNSWAAVSNLTFARFAHQAVYLPAPVNKVLVMGGVGENNSYTVLQSCELYDFVSNKWTVTTSMNNPRSHFTATYIPSMNVVVAIGVSDQNSAAEIFNISTLQWTQSLNAMSDSRGKHTATLLPNGQILVAGNSYSIATTYLFNPTTKLFTYAANTTEQRVEPCATLLPSGSVLLTGGFTSNGSIYRTAEVYDYRFNTWRRVADMNIGHARHTAVFLNDSSSTLTPVLVIGGYKDVGALTDCELFSVNG</sequence>
<dbReference type="EC" id="3.4.24.-" evidence="8"/>
<dbReference type="Proteomes" id="UP000663832">
    <property type="component" value="Unassembled WGS sequence"/>
</dbReference>
<dbReference type="GO" id="GO:0008270">
    <property type="term" value="F:zinc ion binding"/>
    <property type="evidence" value="ECO:0007669"/>
    <property type="project" value="UniProtKB-UniRule"/>
</dbReference>
<evidence type="ECO:0000313" key="13">
    <source>
        <dbReference type="EMBL" id="CAF0916301.1"/>
    </source>
</evidence>
<organism evidence="12 14">
    <name type="scientific">Adineta steineri</name>
    <dbReference type="NCBI Taxonomy" id="433720"/>
    <lineage>
        <taxon>Eukaryota</taxon>
        <taxon>Metazoa</taxon>
        <taxon>Spiralia</taxon>
        <taxon>Gnathifera</taxon>
        <taxon>Rotifera</taxon>
        <taxon>Eurotatoria</taxon>
        <taxon>Bdelloidea</taxon>
        <taxon>Adinetida</taxon>
        <taxon>Adinetidae</taxon>
        <taxon>Adineta</taxon>
    </lineage>
</organism>
<dbReference type="SUPFAM" id="SSF117281">
    <property type="entry name" value="Kelch motif"/>
    <property type="match status" value="2"/>
</dbReference>
<keyword evidence="10" id="KW-0812">Transmembrane</keyword>
<evidence type="ECO:0000256" key="7">
    <source>
        <dbReference type="PROSITE-ProRule" id="PRU01211"/>
    </source>
</evidence>
<evidence type="ECO:0000256" key="1">
    <source>
        <dbReference type="ARBA" id="ARBA00022441"/>
    </source>
</evidence>
<dbReference type="OrthoDB" id="291007at2759"/>
<evidence type="ECO:0000256" key="4">
    <source>
        <dbReference type="ARBA" id="ARBA00022801"/>
    </source>
</evidence>
<dbReference type="InterPro" id="IPR001506">
    <property type="entry name" value="Peptidase_M12A"/>
</dbReference>
<keyword evidence="4 7" id="KW-0378">Hydrolase</keyword>
<feature type="active site" evidence="7">
    <location>
        <position position="180"/>
    </location>
</feature>
<keyword evidence="14" id="KW-1185">Reference proteome</keyword>
<proteinExistence type="predicted"/>
<name>A0A813ZBY4_9BILA</name>
<feature type="region of interest" description="Disordered" evidence="9">
    <location>
        <begin position="429"/>
        <end position="545"/>
    </location>
</feature>
<evidence type="ECO:0000256" key="10">
    <source>
        <dbReference type="SAM" id="Phobius"/>
    </source>
</evidence>
<evidence type="ECO:0000256" key="5">
    <source>
        <dbReference type="ARBA" id="ARBA00022833"/>
    </source>
</evidence>
<dbReference type="InterPro" id="IPR034035">
    <property type="entry name" value="Astacin-like_dom"/>
</dbReference>
<evidence type="ECO:0000259" key="11">
    <source>
        <dbReference type="PROSITE" id="PS51864"/>
    </source>
</evidence>
<evidence type="ECO:0000313" key="12">
    <source>
        <dbReference type="EMBL" id="CAF0897223.1"/>
    </source>
</evidence>
<dbReference type="EMBL" id="CAJNOM010000042">
    <property type="protein sequence ID" value="CAF0897223.1"/>
    <property type="molecule type" value="Genomic_DNA"/>
</dbReference>
<dbReference type="Gene3D" id="2.120.10.80">
    <property type="entry name" value="Kelch-type beta propeller"/>
    <property type="match status" value="2"/>
</dbReference>
<protein>
    <recommendedName>
        <fullName evidence="8">Metalloendopeptidase</fullName>
        <ecNumber evidence="8">3.4.24.-</ecNumber>
    </recommendedName>
</protein>
<comment type="cofactor">
    <cofactor evidence="7 8">
        <name>Zn(2+)</name>
        <dbReference type="ChEBI" id="CHEBI:29105"/>
    </cofactor>
    <text evidence="7 8">Binds 1 zinc ion per subunit.</text>
</comment>
<dbReference type="Pfam" id="PF01344">
    <property type="entry name" value="Kelch_1"/>
    <property type="match status" value="2"/>
</dbReference>
<keyword evidence="5 7" id="KW-0862">Zinc</keyword>
<feature type="binding site" evidence="7">
    <location>
        <position position="179"/>
    </location>
    <ligand>
        <name>Zn(2+)</name>
        <dbReference type="ChEBI" id="CHEBI:29105"/>
        <note>catalytic</note>
    </ligand>
</feature>
<feature type="binding site" evidence="7">
    <location>
        <position position="183"/>
    </location>
    <ligand>
        <name>Zn(2+)</name>
        <dbReference type="ChEBI" id="CHEBI:29105"/>
        <note>catalytic</note>
    </ligand>
</feature>
<keyword evidence="10" id="KW-0472">Membrane</keyword>
<reference evidence="12" key="1">
    <citation type="submission" date="2021-02" db="EMBL/GenBank/DDBJ databases">
        <authorList>
            <person name="Nowell W R."/>
        </authorList>
    </citation>
    <scope>NUCLEOTIDE SEQUENCE</scope>
</reference>
<dbReference type="GO" id="GO:0004222">
    <property type="term" value="F:metalloendopeptidase activity"/>
    <property type="evidence" value="ECO:0007669"/>
    <property type="project" value="UniProtKB-UniRule"/>
</dbReference>
<evidence type="ECO:0000256" key="6">
    <source>
        <dbReference type="ARBA" id="ARBA00023049"/>
    </source>
</evidence>
<dbReference type="InterPro" id="IPR024079">
    <property type="entry name" value="MetalloPept_cat_dom_sf"/>
</dbReference>
<dbReference type="PROSITE" id="PS51864">
    <property type="entry name" value="ASTACIN"/>
    <property type="match status" value="1"/>
</dbReference>
<feature type="domain" description="Peptidase M12A" evidence="11">
    <location>
        <begin position="81"/>
        <end position="281"/>
    </location>
</feature>
<dbReference type="InterPro" id="IPR006026">
    <property type="entry name" value="Peptidase_Metallo"/>
</dbReference>
<accession>A0A813ZBY4</accession>
<dbReference type="InterPro" id="IPR006652">
    <property type="entry name" value="Kelch_1"/>
</dbReference>
<keyword evidence="6 7" id="KW-0482">Metalloprotease</keyword>
<evidence type="ECO:0000256" key="9">
    <source>
        <dbReference type="SAM" id="MobiDB-lite"/>
    </source>
</evidence>
<keyword evidence="10" id="KW-1133">Transmembrane helix</keyword>
<keyword evidence="1" id="KW-0880">Kelch repeat</keyword>
<evidence type="ECO:0000256" key="8">
    <source>
        <dbReference type="RuleBase" id="RU361183"/>
    </source>
</evidence>
<dbReference type="PANTHER" id="PTHR10127:SF780">
    <property type="entry name" value="METALLOENDOPEPTIDASE"/>
    <property type="match status" value="1"/>
</dbReference>
<dbReference type="InterPro" id="IPR037293">
    <property type="entry name" value="Gal_Oxidase_central_sf"/>
</dbReference>
<dbReference type="EMBL" id="CAJNOI010000041">
    <property type="protein sequence ID" value="CAF0916301.1"/>
    <property type="molecule type" value="Genomic_DNA"/>
</dbReference>
<feature type="compositionally biased region" description="Low complexity" evidence="9">
    <location>
        <begin position="432"/>
        <end position="545"/>
    </location>
</feature>
<dbReference type="Gene3D" id="3.40.390.10">
    <property type="entry name" value="Collagenase (Catalytic Domain)"/>
    <property type="match status" value="1"/>
</dbReference>
<dbReference type="Pfam" id="PF01400">
    <property type="entry name" value="Astacin"/>
    <property type="match status" value="1"/>
</dbReference>
<dbReference type="SMART" id="SM00235">
    <property type="entry name" value="ZnMc"/>
    <property type="match status" value="1"/>
</dbReference>
<dbReference type="Proteomes" id="UP000663877">
    <property type="component" value="Unassembled WGS sequence"/>
</dbReference>
<dbReference type="InterPro" id="IPR015915">
    <property type="entry name" value="Kelch-typ_b-propeller"/>
</dbReference>
<dbReference type="PANTHER" id="PTHR10127">
    <property type="entry name" value="DISCOIDIN, CUB, EGF, LAMININ , AND ZINC METALLOPROTEASE DOMAIN CONTAINING"/>
    <property type="match status" value="1"/>
</dbReference>
<evidence type="ECO:0000256" key="3">
    <source>
        <dbReference type="ARBA" id="ARBA00022723"/>
    </source>
</evidence>
<dbReference type="GO" id="GO:0006508">
    <property type="term" value="P:proteolysis"/>
    <property type="evidence" value="ECO:0007669"/>
    <property type="project" value="UniProtKB-KW"/>
</dbReference>
<keyword evidence="3 7" id="KW-0479">Metal-binding</keyword>
<gene>
    <name evidence="13" type="ORF">BJG266_LOCUS11280</name>
    <name evidence="12" type="ORF">QVE165_LOCUS9273</name>
</gene>
<keyword evidence="2 7" id="KW-0645">Protease</keyword>
<dbReference type="AlphaFoldDB" id="A0A813ZBY4"/>
<dbReference type="PRINTS" id="PR00480">
    <property type="entry name" value="ASTACIN"/>
</dbReference>
<comment type="caution">
    <text evidence="7">Lacks conserved residue(s) required for the propagation of feature annotation.</text>
</comment>
<feature type="transmembrane region" description="Helical" evidence="10">
    <location>
        <begin position="29"/>
        <end position="50"/>
    </location>
</feature>
<feature type="binding site" evidence="7">
    <location>
        <position position="189"/>
    </location>
    <ligand>
        <name>Zn(2+)</name>
        <dbReference type="ChEBI" id="CHEBI:29105"/>
        <note>catalytic</note>
    </ligand>
</feature>
<comment type="caution">
    <text evidence="12">The sequence shown here is derived from an EMBL/GenBank/DDBJ whole genome shotgun (WGS) entry which is preliminary data.</text>
</comment>
<evidence type="ECO:0000256" key="2">
    <source>
        <dbReference type="ARBA" id="ARBA00022670"/>
    </source>
</evidence>
<dbReference type="Gene3D" id="2.130.10.80">
    <property type="entry name" value="Galactose oxidase/kelch, beta-propeller"/>
    <property type="match status" value="1"/>
</dbReference>
<dbReference type="CDD" id="cd04280">
    <property type="entry name" value="ZnMc_astacin_like"/>
    <property type="match status" value="1"/>
</dbReference>